<accession>A0A371HRH2</accession>
<reference evidence="1" key="1">
    <citation type="submission" date="2018-05" db="EMBL/GenBank/DDBJ databases">
        <title>Draft genome of Mucuna pruriens seed.</title>
        <authorList>
            <person name="Nnadi N.E."/>
            <person name="Vos R."/>
            <person name="Hasami M.H."/>
            <person name="Devisetty U.K."/>
            <person name="Aguiy J.C."/>
        </authorList>
    </citation>
    <scope>NUCLEOTIDE SEQUENCE [LARGE SCALE GENOMIC DNA]</scope>
    <source>
        <strain evidence="1">JCA_2017</strain>
    </source>
</reference>
<dbReference type="AlphaFoldDB" id="A0A371HRH2"/>
<dbReference type="EMBL" id="QJKJ01001892">
    <property type="protein sequence ID" value="RDY05375.1"/>
    <property type="molecule type" value="Genomic_DNA"/>
</dbReference>
<evidence type="ECO:0000313" key="2">
    <source>
        <dbReference type="Proteomes" id="UP000257109"/>
    </source>
</evidence>
<comment type="caution">
    <text evidence="1">The sequence shown here is derived from an EMBL/GenBank/DDBJ whole genome shotgun (WGS) entry which is preliminary data.</text>
</comment>
<dbReference type="Pfam" id="PF05553">
    <property type="entry name" value="DUF761"/>
    <property type="match status" value="1"/>
</dbReference>
<sequence length="241" mass="27636">MKNGTSRLLKQIIANLSSMAKSKTMALKSKTNAIRARLLIFSLMKNKKFLMSSLSEKFHSVWGNSSQSKDDCLLEDGSDESKAIVVYNNYEALPNPSETQVVEEQDQDGYESYYNYDDDNDDDKYPDLRHTLFDSEDLDRGGSVIDLVKHSKEEAGEEFKLEDEIDLAADIFIWRFRRQMVLQKQESLKRKRETEQKGGIDYNKRKRTKFGRCCIGKACTSVGASFNSVNLQPLQQWAQLS</sequence>
<dbReference type="PANTHER" id="PTHR33450">
    <property type="entry name" value="EMB|CAB67623.1-RELATED"/>
    <property type="match status" value="1"/>
</dbReference>
<dbReference type="STRING" id="157652.A0A371HRH2"/>
<gene>
    <name evidence="1" type="ORF">CR513_10799</name>
</gene>
<dbReference type="InterPro" id="IPR008480">
    <property type="entry name" value="DUF761_pln"/>
</dbReference>
<proteinExistence type="predicted"/>
<name>A0A371HRH2_MUCPR</name>
<dbReference type="Proteomes" id="UP000257109">
    <property type="component" value="Unassembled WGS sequence"/>
</dbReference>
<keyword evidence="2" id="KW-1185">Reference proteome</keyword>
<evidence type="ECO:0000313" key="1">
    <source>
        <dbReference type="EMBL" id="RDY05375.1"/>
    </source>
</evidence>
<protein>
    <submittedName>
        <fullName evidence="1">Uncharacterized protein</fullName>
    </submittedName>
</protein>
<organism evidence="1 2">
    <name type="scientific">Mucuna pruriens</name>
    <name type="common">Velvet bean</name>
    <name type="synonym">Dolichos pruriens</name>
    <dbReference type="NCBI Taxonomy" id="157652"/>
    <lineage>
        <taxon>Eukaryota</taxon>
        <taxon>Viridiplantae</taxon>
        <taxon>Streptophyta</taxon>
        <taxon>Embryophyta</taxon>
        <taxon>Tracheophyta</taxon>
        <taxon>Spermatophyta</taxon>
        <taxon>Magnoliopsida</taxon>
        <taxon>eudicotyledons</taxon>
        <taxon>Gunneridae</taxon>
        <taxon>Pentapetalae</taxon>
        <taxon>rosids</taxon>
        <taxon>fabids</taxon>
        <taxon>Fabales</taxon>
        <taxon>Fabaceae</taxon>
        <taxon>Papilionoideae</taxon>
        <taxon>50 kb inversion clade</taxon>
        <taxon>NPAAA clade</taxon>
        <taxon>indigoferoid/millettioid clade</taxon>
        <taxon>Phaseoleae</taxon>
        <taxon>Mucuna</taxon>
    </lineage>
</organism>
<dbReference type="PANTHER" id="PTHR33450:SF12">
    <property type="entry name" value="COTTON FIBER PROTEIN"/>
    <property type="match status" value="1"/>
</dbReference>
<feature type="non-terminal residue" evidence="1">
    <location>
        <position position="1"/>
    </location>
</feature>
<dbReference type="OrthoDB" id="684076at2759"/>